<sequence length="243" mass="27265">MNVMSLRPELIELDTFGIPCFLVRMHGHEPLTAALVARAKAERRADPRGRNYQGESTWHSQDELHRDPDYADLRSAFDLAIEALWARVGWRAQAHPWEHVGLWVNISGPGCATHTHEHWGHGGSTFSGTYYAQVPPGSGGFRVENPDAYLTRVERECVLDLEPFSVPRWFELQPAAGDLALFPSWVEHCVMPNRSDVERISWTGLFTTSGLAAKPRGGAERGWSRPERGWLEHPNPDPLAAVD</sequence>
<dbReference type="EMBL" id="JMCC02000004">
    <property type="protein sequence ID" value="KIG19162.1"/>
    <property type="molecule type" value="Genomic_DNA"/>
</dbReference>
<reference evidence="2 3" key="1">
    <citation type="submission" date="2014-12" db="EMBL/GenBank/DDBJ databases">
        <title>Genome assembly of Enhygromyxa salina DSM 15201.</title>
        <authorList>
            <person name="Sharma G."/>
            <person name="Subramanian S."/>
        </authorList>
    </citation>
    <scope>NUCLEOTIDE SEQUENCE [LARGE SCALE GENOMIC DNA]</scope>
    <source>
        <strain evidence="2 3">DSM 15201</strain>
    </source>
</reference>
<evidence type="ECO:0008006" key="4">
    <source>
        <dbReference type="Google" id="ProtNLM"/>
    </source>
</evidence>
<feature type="region of interest" description="Disordered" evidence="1">
    <location>
        <begin position="213"/>
        <end position="243"/>
    </location>
</feature>
<feature type="compositionally biased region" description="Basic and acidic residues" evidence="1">
    <location>
        <begin position="217"/>
        <end position="235"/>
    </location>
</feature>
<organism evidence="2 3">
    <name type="scientific">Enhygromyxa salina</name>
    <dbReference type="NCBI Taxonomy" id="215803"/>
    <lineage>
        <taxon>Bacteria</taxon>
        <taxon>Pseudomonadati</taxon>
        <taxon>Myxococcota</taxon>
        <taxon>Polyangia</taxon>
        <taxon>Nannocystales</taxon>
        <taxon>Nannocystaceae</taxon>
        <taxon>Enhygromyxa</taxon>
    </lineage>
</organism>
<name>A0A0C2DHI5_9BACT</name>
<proteinExistence type="predicted"/>
<dbReference type="Gene3D" id="2.60.120.620">
    <property type="entry name" value="q2cbj1_9rhob like domain"/>
    <property type="match status" value="1"/>
</dbReference>
<dbReference type="Proteomes" id="UP000031599">
    <property type="component" value="Unassembled WGS sequence"/>
</dbReference>
<dbReference type="AlphaFoldDB" id="A0A0C2DHI5"/>
<comment type="caution">
    <text evidence="2">The sequence shown here is derived from an EMBL/GenBank/DDBJ whole genome shotgun (WGS) entry which is preliminary data.</text>
</comment>
<evidence type="ECO:0000256" key="1">
    <source>
        <dbReference type="SAM" id="MobiDB-lite"/>
    </source>
</evidence>
<evidence type="ECO:0000313" key="2">
    <source>
        <dbReference type="EMBL" id="KIG19162.1"/>
    </source>
</evidence>
<accession>A0A0C2DHI5</accession>
<dbReference type="InterPro" id="IPR012668">
    <property type="entry name" value="CHP02466"/>
</dbReference>
<protein>
    <recommendedName>
        <fullName evidence="4">Fe2OG dioxygenase domain-containing protein</fullName>
    </recommendedName>
</protein>
<dbReference type="Pfam" id="PF13759">
    <property type="entry name" value="2OG-FeII_Oxy_5"/>
    <property type="match status" value="1"/>
</dbReference>
<evidence type="ECO:0000313" key="3">
    <source>
        <dbReference type="Proteomes" id="UP000031599"/>
    </source>
</evidence>
<dbReference type="SUPFAM" id="SSF51197">
    <property type="entry name" value="Clavaminate synthase-like"/>
    <property type="match status" value="1"/>
</dbReference>
<dbReference type="NCBIfam" id="TIGR02466">
    <property type="entry name" value="TIGR02466 family protein"/>
    <property type="match status" value="1"/>
</dbReference>
<gene>
    <name evidence="2" type="ORF">DB30_04627</name>
</gene>